<evidence type="ECO:0000256" key="2">
    <source>
        <dbReference type="ARBA" id="ARBA00022917"/>
    </source>
</evidence>
<dbReference type="Gene3D" id="3.90.960.10">
    <property type="entry name" value="YbaK/aminoacyl-tRNA synthetase-associated domain"/>
    <property type="match status" value="1"/>
</dbReference>
<dbReference type="SUPFAM" id="SSF55826">
    <property type="entry name" value="YbaK/ProRS associated domain"/>
    <property type="match status" value="1"/>
</dbReference>
<dbReference type="Proteomes" id="UP001245561">
    <property type="component" value="Unassembled WGS sequence"/>
</dbReference>
<dbReference type="InterPro" id="IPR007214">
    <property type="entry name" value="YbaK/aa-tRNA-synth-assoc-dom"/>
</dbReference>
<reference evidence="5 7" key="1">
    <citation type="submission" date="2023-03" db="EMBL/GenBank/DDBJ databases">
        <authorList>
            <person name="Shen W."/>
            <person name="Cai J."/>
        </authorList>
    </citation>
    <scope>NUCLEOTIDE SEQUENCE</scope>
    <source>
        <strain evidence="5">P55-2</strain>
        <strain evidence="4 7">P72-2</strain>
    </source>
</reference>
<dbReference type="GO" id="GO:0002161">
    <property type="term" value="F:aminoacyl-tRNA deacylase activity"/>
    <property type="evidence" value="ECO:0007669"/>
    <property type="project" value="InterPro"/>
</dbReference>
<evidence type="ECO:0000313" key="5">
    <source>
        <dbReference type="EMBL" id="MDT2638368.1"/>
    </source>
</evidence>
<dbReference type="Pfam" id="PF04073">
    <property type="entry name" value="tRNA_edit"/>
    <property type="match status" value="1"/>
</dbReference>
<feature type="domain" description="YbaK/aminoacyl-tRNA synthetase-associated" evidence="3">
    <location>
        <begin position="44"/>
        <end position="166"/>
    </location>
</feature>
<evidence type="ECO:0000313" key="4">
    <source>
        <dbReference type="EMBL" id="MDT2597965.1"/>
    </source>
</evidence>
<proteinExistence type="inferred from homology"/>
<evidence type="ECO:0000313" key="7">
    <source>
        <dbReference type="Proteomes" id="UP001256547"/>
    </source>
</evidence>
<dbReference type="PANTHER" id="PTHR31423:SF3">
    <property type="entry name" value="PROLYL-TRNA SYNTHETASE ASSOCIATED DOMAIN-CONTAINING PROTEIN 1-RELATED"/>
    <property type="match status" value="1"/>
</dbReference>
<dbReference type="EMBL" id="JARPYT010000027">
    <property type="protein sequence ID" value="MDT2638368.1"/>
    <property type="molecule type" value="Genomic_DNA"/>
</dbReference>
<evidence type="ECO:0000256" key="1">
    <source>
        <dbReference type="ARBA" id="ARBA00010201"/>
    </source>
</evidence>
<comment type="caution">
    <text evidence="5">The sequence shown here is derived from an EMBL/GenBank/DDBJ whole genome shotgun (WGS) entry which is preliminary data.</text>
</comment>
<organism evidence="5 6">
    <name type="scientific">Enterococcus dongliensis</name>
    <dbReference type="NCBI Taxonomy" id="2559925"/>
    <lineage>
        <taxon>Bacteria</taxon>
        <taxon>Bacillati</taxon>
        <taxon>Bacillota</taxon>
        <taxon>Bacilli</taxon>
        <taxon>Lactobacillales</taxon>
        <taxon>Enterococcaceae</taxon>
        <taxon>Enterococcus</taxon>
    </lineage>
</organism>
<keyword evidence="7" id="KW-1185">Reference proteome</keyword>
<name>A0AAP5NIP2_9ENTE</name>
<gene>
    <name evidence="5" type="ORF">P7D36_12835</name>
    <name evidence="4" type="ORF">P7D39_13240</name>
</gene>
<sequence length="182" mass="20580">MKKMVFVSEVFTSVPITYSTPLQEKVYQVLQTLEMTFQRVETDEVITMADCQQINERLTMDMVKTLFLCNRQKTNFYLFVTCGDKLFQAKAFSQALEIPRVSFAAPEQMSEILGTKIGAATIFSLLLKEAGNVQLVLDQAICDQDNYGCSDGTTTGYLKLATEDILQKFLPYVNQQPKIITI</sequence>
<dbReference type="EMBL" id="JARPYR010000042">
    <property type="protein sequence ID" value="MDT2597965.1"/>
    <property type="molecule type" value="Genomic_DNA"/>
</dbReference>
<dbReference type="InterPro" id="IPR040285">
    <property type="entry name" value="ProX/PRXD1"/>
</dbReference>
<accession>A0AAP5NIP2</accession>
<comment type="similarity">
    <text evidence="1">Belongs to the PRORSD1 family.</text>
</comment>
<evidence type="ECO:0000259" key="3">
    <source>
        <dbReference type="Pfam" id="PF04073"/>
    </source>
</evidence>
<evidence type="ECO:0000313" key="6">
    <source>
        <dbReference type="Proteomes" id="UP001245561"/>
    </source>
</evidence>
<protein>
    <submittedName>
        <fullName evidence="5">YbaK/EbsC family protein</fullName>
    </submittedName>
</protein>
<dbReference type="PANTHER" id="PTHR31423">
    <property type="entry name" value="YBAK DOMAIN-CONTAINING PROTEIN"/>
    <property type="match status" value="1"/>
</dbReference>
<dbReference type="GO" id="GO:0006412">
    <property type="term" value="P:translation"/>
    <property type="evidence" value="ECO:0007669"/>
    <property type="project" value="UniProtKB-KW"/>
</dbReference>
<dbReference type="RefSeq" id="WP_311800940.1">
    <property type="nucleotide sequence ID" value="NZ_JARPYR010000042.1"/>
</dbReference>
<dbReference type="InterPro" id="IPR036754">
    <property type="entry name" value="YbaK/aa-tRNA-synt-asso_dom_sf"/>
</dbReference>
<dbReference type="AlphaFoldDB" id="A0AAP5NIP2"/>
<dbReference type="Proteomes" id="UP001256547">
    <property type="component" value="Unassembled WGS sequence"/>
</dbReference>
<keyword evidence="2" id="KW-0648">Protein biosynthesis</keyword>